<name>A0A445M9R3_ENSVE</name>
<dbReference type="EMBL" id="KV875479">
    <property type="protein sequence ID" value="RZR70976.1"/>
    <property type="molecule type" value="Genomic_DNA"/>
</dbReference>
<evidence type="ECO:0000313" key="2">
    <source>
        <dbReference type="EMBL" id="RZR70976.1"/>
    </source>
</evidence>
<gene>
    <name evidence="2" type="ORF">BHM03_00002577</name>
</gene>
<feature type="region of interest" description="Disordered" evidence="1">
    <location>
        <begin position="17"/>
        <end position="41"/>
    </location>
</feature>
<accession>A0A445M9R3</accession>
<dbReference type="AlphaFoldDB" id="A0A445M9R3"/>
<feature type="compositionally biased region" description="Polar residues" evidence="1">
    <location>
        <begin position="17"/>
        <end position="26"/>
    </location>
</feature>
<proteinExistence type="predicted"/>
<dbReference type="Proteomes" id="UP000290560">
    <property type="component" value="Unassembled WGS sequence"/>
</dbReference>
<reference evidence="2" key="1">
    <citation type="journal article" date="2018" name="Data Brief">
        <title>Genome sequence data from 17 accessions of Ensete ventricosum, a staple food crop for millions in Ethiopia.</title>
        <authorList>
            <person name="Yemataw Z."/>
            <person name="Muzemil S."/>
            <person name="Ambachew D."/>
            <person name="Tripathi L."/>
            <person name="Tesfaye K."/>
            <person name="Chala A."/>
            <person name="Farbos A."/>
            <person name="O'Neill P."/>
            <person name="Moore K."/>
            <person name="Grant M."/>
            <person name="Studholme D.J."/>
        </authorList>
    </citation>
    <scope>NUCLEOTIDE SEQUENCE [LARGE SCALE GENOMIC DNA]</scope>
    <source>
        <tissue evidence="2">Leaf</tissue>
    </source>
</reference>
<sequence>MNKGLCQNSVAQQMMRGSSGCRSLNSIRPPPEQTFPLLPSSSSPSVYAQFPQPSAMLPITPLHDGQELPESWSQLLPGGCWGEEEKYGLTPLQTRKIETWEDQLLYPAAAAHVADVKREYSGSTGAVLKKARVQGASSAHSAFKHQESNDEVKKDLRSRGLCLVPVSFFLHVGTDTGADFWPPALHGAF</sequence>
<organism evidence="2">
    <name type="scientific">Ensete ventricosum</name>
    <name type="common">Abyssinian banana</name>
    <name type="synonym">Musa ensete</name>
    <dbReference type="NCBI Taxonomy" id="4639"/>
    <lineage>
        <taxon>Eukaryota</taxon>
        <taxon>Viridiplantae</taxon>
        <taxon>Streptophyta</taxon>
        <taxon>Embryophyta</taxon>
        <taxon>Tracheophyta</taxon>
        <taxon>Spermatophyta</taxon>
        <taxon>Magnoliopsida</taxon>
        <taxon>Liliopsida</taxon>
        <taxon>Zingiberales</taxon>
        <taxon>Musaceae</taxon>
        <taxon>Ensete</taxon>
    </lineage>
</organism>
<evidence type="ECO:0000256" key="1">
    <source>
        <dbReference type="SAM" id="MobiDB-lite"/>
    </source>
</evidence>
<protein>
    <submittedName>
        <fullName evidence="2">Uncharacterized protein</fullName>
    </submittedName>
</protein>